<reference evidence="1" key="1">
    <citation type="submission" date="2014-09" db="EMBL/GenBank/DDBJ databases">
        <authorList>
            <person name="Magalhaes I.L.F."/>
            <person name="Oliveira U."/>
            <person name="Santos F.R."/>
            <person name="Vidigal T.H.D.A."/>
            <person name="Brescovit A.D."/>
            <person name="Santos A.J."/>
        </authorList>
    </citation>
    <scope>NUCLEOTIDE SEQUENCE</scope>
    <source>
        <tissue evidence="1">Shoot tissue taken approximately 20 cm above the soil surface</tissue>
    </source>
</reference>
<accession>A0A0A9CC61</accession>
<reference evidence="1" key="2">
    <citation type="journal article" date="2015" name="Data Brief">
        <title>Shoot transcriptome of the giant reed, Arundo donax.</title>
        <authorList>
            <person name="Barrero R.A."/>
            <person name="Guerrero F.D."/>
            <person name="Moolhuijzen P."/>
            <person name="Goolsby J.A."/>
            <person name="Tidwell J."/>
            <person name="Bellgard S.E."/>
            <person name="Bellgard M.I."/>
        </authorList>
    </citation>
    <scope>NUCLEOTIDE SEQUENCE</scope>
    <source>
        <tissue evidence="1">Shoot tissue taken approximately 20 cm above the soil surface</tissue>
    </source>
</reference>
<name>A0A0A9CC61_ARUDO</name>
<dbReference type="EMBL" id="GBRH01224759">
    <property type="protein sequence ID" value="JAD73136.1"/>
    <property type="molecule type" value="Transcribed_RNA"/>
</dbReference>
<evidence type="ECO:0000313" key="1">
    <source>
        <dbReference type="EMBL" id="JAD73136.1"/>
    </source>
</evidence>
<sequence>MTCFDRRKLYRTSSHKGTPHSNTLQKKGCLHGATISRRQWQIKRYR</sequence>
<proteinExistence type="predicted"/>
<protein>
    <submittedName>
        <fullName evidence="1">Uncharacterized protein</fullName>
    </submittedName>
</protein>
<organism evidence="1">
    <name type="scientific">Arundo donax</name>
    <name type="common">Giant reed</name>
    <name type="synonym">Donax arundinaceus</name>
    <dbReference type="NCBI Taxonomy" id="35708"/>
    <lineage>
        <taxon>Eukaryota</taxon>
        <taxon>Viridiplantae</taxon>
        <taxon>Streptophyta</taxon>
        <taxon>Embryophyta</taxon>
        <taxon>Tracheophyta</taxon>
        <taxon>Spermatophyta</taxon>
        <taxon>Magnoliopsida</taxon>
        <taxon>Liliopsida</taxon>
        <taxon>Poales</taxon>
        <taxon>Poaceae</taxon>
        <taxon>PACMAD clade</taxon>
        <taxon>Arundinoideae</taxon>
        <taxon>Arundineae</taxon>
        <taxon>Arundo</taxon>
    </lineage>
</organism>
<dbReference type="AlphaFoldDB" id="A0A0A9CC61"/>